<sequence>MAWLVLVMAGLFEMLGVLFINIYAKRNDISSLLGLALFFSLSFICLSIVMNTIPMSTSYAVWTGIGAVGGALLGIIFYGESKEYKRILFIGIILASTIGLKLIS</sequence>
<evidence type="ECO:0000256" key="5">
    <source>
        <dbReference type="ARBA" id="ARBA00022989"/>
    </source>
</evidence>
<evidence type="ECO:0000256" key="2">
    <source>
        <dbReference type="ARBA" id="ARBA00022448"/>
    </source>
</evidence>
<feature type="transmembrane region" description="Helical" evidence="8">
    <location>
        <begin position="31"/>
        <end position="53"/>
    </location>
</feature>
<evidence type="ECO:0000313" key="9">
    <source>
        <dbReference type="EMBL" id="PTI31046.1"/>
    </source>
</evidence>
<dbReference type="PANTHER" id="PTHR30561">
    <property type="entry name" value="SMR FAMILY PROTON-DEPENDENT DRUG EFFLUX TRANSPORTER SUGE"/>
    <property type="match status" value="1"/>
</dbReference>
<feature type="transmembrane region" description="Helical" evidence="8">
    <location>
        <begin position="59"/>
        <end position="79"/>
    </location>
</feature>
<comment type="caution">
    <text evidence="9">The sequence shown here is derived from an EMBL/GenBank/DDBJ whole genome shotgun (WGS) entry which is preliminary data.</text>
</comment>
<evidence type="ECO:0000313" key="10">
    <source>
        <dbReference type="Proteomes" id="UP000241209"/>
    </source>
</evidence>
<feature type="transmembrane region" description="Helical" evidence="8">
    <location>
        <begin position="86"/>
        <end position="103"/>
    </location>
</feature>
<reference evidence="9 10" key="1">
    <citation type="journal article" date="2016" name="Front. Microbiol.">
        <title>Comprehensive Phylogenetic Analysis of Bovine Non-aureus Staphylococci Species Based on Whole-Genome Sequencing.</title>
        <authorList>
            <person name="Naushad S."/>
            <person name="Barkema H.W."/>
            <person name="Luby C."/>
            <person name="Condas L.A."/>
            <person name="Nobrega D.B."/>
            <person name="Carson D.A."/>
            <person name="De Buck J."/>
        </authorList>
    </citation>
    <scope>NUCLEOTIDE SEQUENCE [LARGE SCALE GENOMIC DNA]</scope>
    <source>
        <strain evidence="9 10">SNUC 2204</strain>
    </source>
</reference>
<gene>
    <name evidence="9" type="ORF">BU072_00145</name>
</gene>
<evidence type="ECO:0000256" key="4">
    <source>
        <dbReference type="ARBA" id="ARBA00022692"/>
    </source>
</evidence>
<keyword evidence="5 8" id="KW-1133">Transmembrane helix</keyword>
<comment type="similarity">
    <text evidence="7">Belongs to the drug/metabolite transporter (DMT) superfamily. Small multidrug resistance (SMR) (TC 2.A.7.1) family.</text>
</comment>
<dbReference type="InterPro" id="IPR045324">
    <property type="entry name" value="Small_multidrug_res"/>
</dbReference>
<evidence type="ECO:0000256" key="7">
    <source>
        <dbReference type="RuleBase" id="RU003942"/>
    </source>
</evidence>
<keyword evidence="6 8" id="KW-0472">Membrane</keyword>
<dbReference type="Proteomes" id="UP000241209">
    <property type="component" value="Unassembled WGS sequence"/>
</dbReference>
<dbReference type="EMBL" id="PZFK01000001">
    <property type="protein sequence ID" value="PTI31046.1"/>
    <property type="molecule type" value="Genomic_DNA"/>
</dbReference>
<keyword evidence="4 7" id="KW-0812">Transmembrane</keyword>
<evidence type="ECO:0000256" key="1">
    <source>
        <dbReference type="ARBA" id="ARBA00004651"/>
    </source>
</evidence>
<evidence type="ECO:0000256" key="3">
    <source>
        <dbReference type="ARBA" id="ARBA00022475"/>
    </source>
</evidence>
<evidence type="ECO:0000256" key="8">
    <source>
        <dbReference type="SAM" id="Phobius"/>
    </source>
</evidence>
<keyword evidence="2" id="KW-0813">Transport</keyword>
<dbReference type="PANTHER" id="PTHR30561:SF0">
    <property type="entry name" value="GUANIDINIUM EXPORTER"/>
    <property type="match status" value="1"/>
</dbReference>
<keyword evidence="3" id="KW-1003">Cell membrane</keyword>
<comment type="subcellular location">
    <subcellularLocation>
        <location evidence="1 7">Cell membrane</location>
        <topology evidence="1 7">Multi-pass membrane protein</topology>
    </subcellularLocation>
</comment>
<dbReference type="GO" id="GO:0022857">
    <property type="term" value="F:transmembrane transporter activity"/>
    <property type="evidence" value="ECO:0007669"/>
    <property type="project" value="InterPro"/>
</dbReference>
<protein>
    <submittedName>
        <fullName evidence="9">QacE family quaternary ammonium compound efflux SMR transporter</fullName>
    </submittedName>
</protein>
<dbReference type="GO" id="GO:0005886">
    <property type="term" value="C:plasma membrane"/>
    <property type="evidence" value="ECO:0007669"/>
    <property type="project" value="UniProtKB-SubCell"/>
</dbReference>
<dbReference type="RefSeq" id="WP_107556472.1">
    <property type="nucleotide sequence ID" value="NZ_JABUYR010000002.1"/>
</dbReference>
<dbReference type="STRING" id="1167632.GCA_000286335_02069"/>
<dbReference type="AlphaFoldDB" id="A0A2T4PWY4"/>
<dbReference type="SUPFAM" id="SSF103481">
    <property type="entry name" value="Multidrug resistance efflux transporter EmrE"/>
    <property type="match status" value="1"/>
</dbReference>
<dbReference type="Pfam" id="PF00893">
    <property type="entry name" value="Multi_Drug_Res"/>
    <property type="match status" value="1"/>
</dbReference>
<evidence type="ECO:0000256" key="6">
    <source>
        <dbReference type="ARBA" id="ARBA00023136"/>
    </source>
</evidence>
<organism evidence="9 10">
    <name type="scientific">Mammaliicoccus vitulinus</name>
    <dbReference type="NCBI Taxonomy" id="71237"/>
    <lineage>
        <taxon>Bacteria</taxon>
        <taxon>Bacillati</taxon>
        <taxon>Bacillota</taxon>
        <taxon>Bacilli</taxon>
        <taxon>Bacillales</taxon>
        <taxon>Staphylococcaceae</taxon>
        <taxon>Mammaliicoccus</taxon>
    </lineage>
</organism>
<proteinExistence type="inferred from homology"/>
<dbReference type="InterPro" id="IPR000390">
    <property type="entry name" value="Small_drug/metabolite_transptr"/>
</dbReference>
<accession>A0A2T4PWY4</accession>
<dbReference type="InterPro" id="IPR037185">
    <property type="entry name" value="EmrE-like"/>
</dbReference>
<dbReference type="Gene3D" id="1.10.3730.20">
    <property type="match status" value="1"/>
</dbReference>
<feature type="transmembrane region" description="Helical" evidence="8">
    <location>
        <begin position="6"/>
        <end position="24"/>
    </location>
</feature>
<name>A0A2T4PWY4_9STAP</name>